<gene>
    <name evidence="4" type="primary">zraS</name>
    <name evidence="4" type="ORF">SCFA_60020</name>
</gene>
<dbReference type="InterPro" id="IPR003607">
    <property type="entry name" value="HD/PDEase_dom"/>
</dbReference>
<dbReference type="SUPFAM" id="SSF109604">
    <property type="entry name" value="HD-domain/PDEase-like"/>
    <property type="match status" value="1"/>
</dbReference>
<evidence type="ECO:0000259" key="2">
    <source>
        <dbReference type="PROSITE" id="PS50109"/>
    </source>
</evidence>
<dbReference type="EC" id="2.7.13.3" evidence="4"/>
<keyword evidence="4" id="KW-0808">Transferase</keyword>
<accession>A0A485M5E6</accession>
<dbReference type="InterPro" id="IPR013976">
    <property type="entry name" value="HDOD"/>
</dbReference>
<dbReference type="Pfam" id="PF08668">
    <property type="entry name" value="HDOD"/>
    <property type="match status" value="1"/>
</dbReference>
<dbReference type="SUPFAM" id="SSF47384">
    <property type="entry name" value="Homodimeric domain of signal transducing histidine kinase"/>
    <property type="match status" value="1"/>
</dbReference>
<dbReference type="SMART" id="SM00388">
    <property type="entry name" value="HisKA"/>
    <property type="match status" value="1"/>
</dbReference>
<dbReference type="Gene3D" id="1.10.3210.10">
    <property type="entry name" value="Hypothetical protein af1432"/>
    <property type="match status" value="1"/>
</dbReference>
<dbReference type="AlphaFoldDB" id="A0A485M5E6"/>
<sequence length="811" mass="88811">MNAHAVDVRSLPVLPELADHVIRMALEDDVSVARISALIEKDQALTARILSLANSSYYKRSRSIYTVRDAVVVIGFDAVRTVALGVSVLDMFPTVKGTNLNLKSFWRHSMACALYAEAMMGAVNSRNVAKAFCAGLLHDIGKLVLDRTRPREYAAVLEEAANGTRPLSEVEKEMLGTTHADVGREVIAHWKLPRLYEESIWSHHAPVQILDEEQYQLSGILHIANILAHMTSAGASGNRFPQKLTTPLLKRFGLSADVLDSLMEKVSGQIDAICKEIGIGKPVEGLFGIVNTANTRLADISLQLKQRADEARKAKRNADVLIGLLGKLNDSARISDALEKASGSLLEAGLIRSFLGGIKAGGYHLVYEVTPERSSRFIRVKDEELKAIIFSRQSLVGTMLPSGVFVYFEPADGEAAEDHAFISAVVGAISSSLRRIYMESSMAEGEDSLRKALKGAAEEKQKAMDALSLNQELMNASPYGLCLLDENSRVRLENESSRDIRRDLGIAGDDLLAALPDDSREECRRLHAAIESRQEAAFDWHERGRSFRVETKPVKVNNWLLVVFRDITSELQDQRRKVAYARMTTVGNLAASMAHNMKSPLGAIHGFGSIIRDDLNQGRLKVLRNGQEDEDFGEMIANIITGSENLLKIVNQLLSFTRKWESPEGEIDVEGFVDGIFQIVSAQANSAGVKLVREIEVSTVRTRAEALEQVLINLLINAVKASSQGSQVVLKVSRKDGGVEFAVTDFGIGMDQDQIMKIFDPLYTAWPVKTGMGLGLSLAKDIVDSMGGRIDVTSSPGKGSTFSVWIPEGKG</sequence>
<dbReference type="PROSITE" id="PS51833">
    <property type="entry name" value="HDOD"/>
    <property type="match status" value="1"/>
</dbReference>
<dbReference type="InterPro" id="IPR003661">
    <property type="entry name" value="HisK_dim/P_dom"/>
</dbReference>
<dbReference type="PANTHER" id="PTHR33525">
    <property type="match status" value="1"/>
</dbReference>
<dbReference type="SMART" id="SM00387">
    <property type="entry name" value="HATPase_c"/>
    <property type="match status" value="1"/>
</dbReference>
<reference evidence="4" key="1">
    <citation type="submission" date="2019-03" db="EMBL/GenBank/DDBJ databases">
        <authorList>
            <person name="Hao L."/>
        </authorList>
    </citation>
    <scope>NUCLEOTIDE SEQUENCE</scope>
</reference>
<dbReference type="InterPro" id="IPR036890">
    <property type="entry name" value="HATPase_C_sf"/>
</dbReference>
<dbReference type="InterPro" id="IPR003594">
    <property type="entry name" value="HATPase_dom"/>
</dbReference>
<dbReference type="Gene3D" id="3.30.450.20">
    <property type="entry name" value="PAS domain"/>
    <property type="match status" value="1"/>
</dbReference>
<dbReference type="SUPFAM" id="SSF55874">
    <property type="entry name" value="ATPase domain of HSP90 chaperone/DNA topoisomerase II/histidine kinase"/>
    <property type="match status" value="1"/>
</dbReference>
<evidence type="ECO:0000256" key="1">
    <source>
        <dbReference type="ARBA" id="ARBA00022553"/>
    </source>
</evidence>
<dbReference type="Gene3D" id="3.30.565.10">
    <property type="entry name" value="Histidine kinase-like ATPase, C-terminal domain"/>
    <property type="match status" value="1"/>
</dbReference>
<dbReference type="Pfam" id="PF02518">
    <property type="entry name" value="HATPase_c"/>
    <property type="match status" value="1"/>
</dbReference>
<dbReference type="InterPro" id="IPR036097">
    <property type="entry name" value="HisK_dim/P_sf"/>
</dbReference>
<dbReference type="CDD" id="cd00077">
    <property type="entry name" value="HDc"/>
    <property type="match status" value="1"/>
</dbReference>
<dbReference type="PANTHER" id="PTHR33525:SF3">
    <property type="entry name" value="RIBONUCLEASE Y"/>
    <property type="match status" value="1"/>
</dbReference>
<feature type="domain" description="Histidine kinase" evidence="2">
    <location>
        <begin position="592"/>
        <end position="810"/>
    </location>
</feature>
<dbReference type="EMBL" id="CAADRM010000125">
    <property type="protein sequence ID" value="VFU17005.1"/>
    <property type="molecule type" value="Genomic_DNA"/>
</dbReference>
<protein>
    <submittedName>
        <fullName evidence="4">Sensor protein ZraS</fullName>
        <ecNumber evidence="4">2.7.13.3</ecNumber>
    </submittedName>
</protein>
<name>A0A485M5E6_9ZZZZ</name>
<dbReference type="InterPro" id="IPR004358">
    <property type="entry name" value="Sig_transdc_His_kin-like_C"/>
</dbReference>
<dbReference type="Pfam" id="PF00512">
    <property type="entry name" value="HisKA"/>
    <property type="match status" value="1"/>
</dbReference>
<keyword evidence="1" id="KW-0597">Phosphoprotein</keyword>
<evidence type="ECO:0000259" key="3">
    <source>
        <dbReference type="PROSITE" id="PS51833"/>
    </source>
</evidence>
<dbReference type="InterPro" id="IPR005467">
    <property type="entry name" value="His_kinase_dom"/>
</dbReference>
<dbReference type="GO" id="GO:0000155">
    <property type="term" value="F:phosphorelay sensor kinase activity"/>
    <property type="evidence" value="ECO:0007669"/>
    <property type="project" value="InterPro"/>
</dbReference>
<dbReference type="PRINTS" id="PR00344">
    <property type="entry name" value="BCTRLSENSOR"/>
</dbReference>
<dbReference type="InterPro" id="IPR052340">
    <property type="entry name" value="RNase_Y/CdgJ"/>
</dbReference>
<dbReference type="Gene3D" id="1.10.287.130">
    <property type="match status" value="1"/>
</dbReference>
<evidence type="ECO:0000313" key="4">
    <source>
        <dbReference type="EMBL" id="VFU17005.1"/>
    </source>
</evidence>
<dbReference type="SMART" id="SM00471">
    <property type="entry name" value="HDc"/>
    <property type="match status" value="1"/>
</dbReference>
<dbReference type="NCBIfam" id="TIGR00277">
    <property type="entry name" value="HDIG"/>
    <property type="match status" value="1"/>
</dbReference>
<organism evidence="4">
    <name type="scientific">anaerobic digester metagenome</name>
    <dbReference type="NCBI Taxonomy" id="1263854"/>
    <lineage>
        <taxon>unclassified sequences</taxon>
        <taxon>metagenomes</taxon>
        <taxon>ecological metagenomes</taxon>
    </lineage>
</organism>
<feature type="domain" description="HDOD" evidence="3">
    <location>
        <begin position="11"/>
        <end position="206"/>
    </location>
</feature>
<dbReference type="PROSITE" id="PS50109">
    <property type="entry name" value="HIS_KIN"/>
    <property type="match status" value="1"/>
</dbReference>
<dbReference type="InterPro" id="IPR006675">
    <property type="entry name" value="HDIG_dom"/>
</dbReference>
<dbReference type="CDD" id="cd00082">
    <property type="entry name" value="HisKA"/>
    <property type="match status" value="1"/>
</dbReference>
<proteinExistence type="predicted"/>